<evidence type="ECO:0000313" key="15">
    <source>
        <dbReference type="EMBL" id="OKS89637.1"/>
    </source>
</evidence>
<keyword evidence="10" id="KW-0408">Iron</keyword>
<evidence type="ECO:0000256" key="13">
    <source>
        <dbReference type="SAM" id="Phobius"/>
    </source>
</evidence>
<dbReference type="InterPro" id="IPR039261">
    <property type="entry name" value="FNR_nucleotide-bd"/>
</dbReference>
<keyword evidence="7" id="KW-0274">FAD</keyword>
<keyword evidence="3" id="KW-0285">Flavoprotein</keyword>
<accession>A0A1Q6A6J6</accession>
<dbReference type="SUPFAM" id="SSF63380">
    <property type="entry name" value="Riboflavin synthase domain-like"/>
    <property type="match status" value="1"/>
</dbReference>
<comment type="subcellular location">
    <subcellularLocation>
        <location evidence="2">Membrane</location>
        <topology evidence="2">Multi-pass membrane protein</topology>
    </subcellularLocation>
</comment>
<dbReference type="PANTHER" id="PTHR47354">
    <property type="entry name" value="NADH OXIDOREDUCTASE HCR"/>
    <property type="match status" value="1"/>
</dbReference>
<evidence type="ECO:0000313" key="16">
    <source>
        <dbReference type="Proteomes" id="UP000186720"/>
    </source>
</evidence>
<evidence type="ECO:0000256" key="7">
    <source>
        <dbReference type="ARBA" id="ARBA00022827"/>
    </source>
</evidence>
<dbReference type="SUPFAM" id="SSF52343">
    <property type="entry name" value="Ferredoxin reductase-like, C-terminal NADP-linked domain"/>
    <property type="match status" value="1"/>
</dbReference>
<dbReference type="GO" id="GO:0051537">
    <property type="term" value="F:2 iron, 2 sulfur cluster binding"/>
    <property type="evidence" value="ECO:0007669"/>
    <property type="project" value="UniProtKB-KW"/>
</dbReference>
<evidence type="ECO:0000256" key="10">
    <source>
        <dbReference type="ARBA" id="ARBA00023004"/>
    </source>
</evidence>
<dbReference type="GO" id="GO:0046872">
    <property type="term" value="F:metal ion binding"/>
    <property type="evidence" value="ECO:0007669"/>
    <property type="project" value="UniProtKB-KW"/>
</dbReference>
<evidence type="ECO:0000256" key="9">
    <source>
        <dbReference type="ARBA" id="ARBA00023002"/>
    </source>
</evidence>
<dbReference type="GO" id="GO:0050660">
    <property type="term" value="F:flavin adenine dinucleotide binding"/>
    <property type="evidence" value="ECO:0007669"/>
    <property type="project" value="TreeGrafter"/>
</dbReference>
<dbReference type="GO" id="GO:0016491">
    <property type="term" value="F:oxidoreductase activity"/>
    <property type="evidence" value="ECO:0007669"/>
    <property type="project" value="UniProtKB-KW"/>
</dbReference>
<dbReference type="Gene3D" id="3.40.50.80">
    <property type="entry name" value="Nucleotide-binding domain of ferredoxin-NADP reductase (FNR) module"/>
    <property type="match status" value="1"/>
</dbReference>
<keyword evidence="4 13" id="KW-0812">Transmembrane</keyword>
<evidence type="ECO:0000256" key="2">
    <source>
        <dbReference type="ARBA" id="ARBA00004141"/>
    </source>
</evidence>
<dbReference type="CDD" id="cd06198">
    <property type="entry name" value="FNR_like_3"/>
    <property type="match status" value="1"/>
</dbReference>
<evidence type="ECO:0000256" key="5">
    <source>
        <dbReference type="ARBA" id="ARBA00022714"/>
    </source>
</evidence>
<feature type="transmembrane region" description="Helical" evidence="13">
    <location>
        <begin position="97"/>
        <end position="114"/>
    </location>
</feature>
<dbReference type="Proteomes" id="UP000186720">
    <property type="component" value="Unassembled WGS sequence"/>
</dbReference>
<feature type="transmembrane region" description="Helical" evidence="13">
    <location>
        <begin position="62"/>
        <end position="85"/>
    </location>
</feature>
<dbReference type="RefSeq" id="WP_074492852.1">
    <property type="nucleotide sequence ID" value="NZ_FPAM01000022.1"/>
</dbReference>
<keyword evidence="9" id="KW-0560">Oxidoreductase</keyword>
<evidence type="ECO:0000259" key="14">
    <source>
        <dbReference type="PROSITE" id="PS51384"/>
    </source>
</evidence>
<keyword evidence="8 13" id="KW-1133">Transmembrane helix</keyword>
<dbReference type="InterPro" id="IPR017927">
    <property type="entry name" value="FAD-bd_FR_type"/>
</dbReference>
<proteinExistence type="predicted"/>
<name>A0A1Q6A6J6_9SPHI</name>
<dbReference type="STRING" id="1302689.RG47T_5122"/>
<comment type="cofactor">
    <cofactor evidence="1">
        <name>FAD</name>
        <dbReference type="ChEBI" id="CHEBI:57692"/>
    </cofactor>
</comment>
<dbReference type="Gene3D" id="2.40.30.10">
    <property type="entry name" value="Translation factors"/>
    <property type="match status" value="1"/>
</dbReference>
<evidence type="ECO:0000256" key="11">
    <source>
        <dbReference type="ARBA" id="ARBA00023014"/>
    </source>
</evidence>
<dbReference type="InterPro" id="IPR013130">
    <property type="entry name" value="Fe3_Rdtase_TM_dom"/>
</dbReference>
<organism evidence="15 16">
    <name type="scientific">Mucilaginibacter polytrichastri</name>
    <dbReference type="NCBI Taxonomy" id="1302689"/>
    <lineage>
        <taxon>Bacteria</taxon>
        <taxon>Pseudomonadati</taxon>
        <taxon>Bacteroidota</taxon>
        <taxon>Sphingobacteriia</taxon>
        <taxon>Sphingobacteriales</taxon>
        <taxon>Sphingobacteriaceae</taxon>
        <taxon>Mucilaginibacter</taxon>
    </lineage>
</organism>
<dbReference type="PRINTS" id="PR00410">
    <property type="entry name" value="PHEHYDRXLASE"/>
</dbReference>
<dbReference type="OrthoDB" id="9789468at2"/>
<keyword evidence="16" id="KW-1185">Reference proteome</keyword>
<comment type="caution">
    <text evidence="15">The sequence shown here is derived from an EMBL/GenBank/DDBJ whole genome shotgun (WGS) entry which is preliminary data.</text>
</comment>
<evidence type="ECO:0000256" key="1">
    <source>
        <dbReference type="ARBA" id="ARBA00001974"/>
    </source>
</evidence>
<dbReference type="PROSITE" id="PS51384">
    <property type="entry name" value="FAD_FR"/>
    <property type="match status" value="1"/>
</dbReference>
<dbReference type="GO" id="GO:0016020">
    <property type="term" value="C:membrane"/>
    <property type="evidence" value="ECO:0007669"/>
    <property type="project" value="UniProtKB-SubCell"/>
</dbReference>
<feature type="transmembrane region" description="Helical" evidence="13">
    <location>
        <begin position="21"/>
        <end position="42"/>
    </location>
</feature>
<evidence type="ECO:0000256" key="3">
    <source>
        <dbReference type="ARBA" id="ARBA00022630"/>
    </source>
</evidence>
<evidence type="ECO:0000256" key="4">
    <source>
        <dbReference type="ARBA" id="ARBA00022692"/>
    </source>
</evidence>
<feature type="domain" description="FAD-binding FR-type" evidence="14">
    <location>
        <begin position="151"/>
        <end position="249"/>
    </location>
</feature>
<dbReference type="InterPro" id="IPR050415">
    <property type="entry name" value="MRET"/>
</dbReference>
<gene>
    <name evidence="15" type="ORF">RG47T_5122</name>
</gene>
<keyword evidence="12 13" id="KW-0472">Membrane</keyword>
<feature type="transmembrane region" description="Helical" evidence="13">
    <location>
        <begin position="126"/>
        <end position="145"/>
    </location>
</feature>
<sequence length="375" mass="43177">MMAGLDKGYIVHKWAGIWTTIFVLLHFMMAYVPDWLVVLHIISDPGQLVDCSQYTKPELILFQTGVLFAHLLFYILLALVIIALFERFSYHFFRRSHKYFPGVFLLFAYHSATAQLKDHWLGSPGSYLLFLLLLAGCYAGFTGLFQRIGKSRKHTLVIKEIVNYEQGIIDLHLGNPGKTFVHQPGQYRFLRFEHDKEPHPFTIASASKDAVSLRFGIKASGNFTKELADHRAIGQEVEFEGPYGEFKFEDSCKRQVWVAGGIGITPFMARLEYLAQNGGSSQPIPFWYATQSEKRQIYPNSLTDSCKEAGVNFYHLDSRNNELLGTERIKNVIGDFDNVSFWFCGPPGFRQKLLEDLKFYGFDKRRFHFDVFNMR</sequence>
<evidence type="ECO:0000256" key="12">
    <source>
        <dbReference type="ARBA" id="ARBA00023136"/>
    </source>
</evidence>
<dbReference type="Pfam" id="PF08022">
    <property type="entry name" value="FAD_binding_8"/>
    <property type="match status" value="1"/>
</dbReference>
<evidence type="ECO:0000256" key="6">
    <source>
        <dbReference type="ARBA" id="ARBA00022723"/>
    </source>
</evidence>
<dbReference type="InterPro" id="IPR017938">
    <property type="entry name" value="Riboflavin_synthase-like_b-brl"/>
</dbReference>
<reference evidence="15 16" key="1">
    <citation type="submission" date="2016-11" db="EMBL/GenBank/DDBJ databases">
        <title>Whole Genome Sequencing of Mucilaginibacter polytrichastri RG4-7(T) isolated from the moss sample.</title>
        <authorList>
            <person name="Li Y."/>
        </authorList>
    </citation>
    <scope>NUCLEOTIDE SEQUENCE [LARGE SCALE GENOMIC DNA]</scope>
    <source>
        <strain evidence="15 16">RG4-7</strain>
    </source>
</reference>
<dbReference type="Pfam" id="PF01794">
    <property type="entry name" value="Ferric_reduct"/>
    <property type="match status" value="1"/>
</dbReference>
<dbReference type="PANTHER" id="PTHR47354:SF8">
    <property type="entry name" value="1,2-PHENYLACETYL-COA EPOXIDASE, SUBUNIT E"/>
    <property type="match status" value="1"/>
</dbReference>
<protein>
    <recommendedName>
        <fullName evidence="14">FAD-binding FR-type domain-containing protein</fullName>
    </recommendedName>
</protein>
<keyword evidence="5" id="KW-0001">2Fe-2S</keyword>
<keyword evidence="6" id="KW-0479">Metal-binding</keyword>
<dbReference type="AlphaFoldDB" id="A0A1Q6A6J6"/>
<keyword evidence="11" id="KW-0411">Iron-sulfur</keyword>
<evidence type="ECO:0000256" key="8">
    <source>
        <dbReference type="ARBA" id="ARBA00022989"/>
    </source>
</evidence>
<dbReference type="InterPro" id="IPR013112">
    <property type="entry name" value="FAD-bd_8"/>
</dbReference>
<dbReference type="EMBL" id="MPPL01000001">
    <property type="protein sequence ID" value="OKS89637.1"/>
    <property type="molecule type" value="Genomic_DNA"/>
</dbReference>